<reference evidence="2 4" key="3">
    <citation type="submission" date="2019-07" db="EMBL/GenBank/DDBJ databases">
        <title>Whole genome shotgun sequence of Methylobacterium oxalidis NBRC 107715.</title>
        <authorList>
            <person name="Hosoyama A."/>
            <person name="Uohara A."/>
            <person name="Ohji S."/>
            <person name="Ichikawa N."/>
        </authorList>
    </citation>
    <scope>NUCLEOTIDE SEQUENCE [LARGE SCALE GENOMIC DNA]</scope>
    <source>
        <strain evidence="2 4">NBRC 107715</strain>
    </source>
</reference>
<feature type="compositionally biased region" description="Basic and acidic residues" evidence="1">
    <location>
        <begin position="79"/>
        <end position="88"/>
    </location>
</feature>
<keyword evidence="5" id="KW-1185">Reference proteome</keyword>
<organism evidence="2 4">
    <name type="scientific">Methylobacterium oxalidis</name>
    <dbReference type="NCBI Taxonomy" id="944322"/>
    <lineage>
        <taxon>Bacteria</taxon>
        <taxon>Pseudomonadati</taxon>
        <taxon>Pseudomonadota</taxon>
        <taxon>Alphaproteobacteria</taxon>
        <taxon>Hyphomicrobiales</taxon>
        <taxon>Methylobacteriaceae</taxon>
        <taxon>Methylobacterium</taxon>
    </lineage>
</organism>
<dbReference type="EMBL" id="BJZU01000006">
    <property type="protein sequence ID" value="GEP02661.1"/>
    <property type="molecule type" value="Genomic_DNA"/>
</dbReference>
<reference evidence="3" key="4">
    <citation type="submission" date="2023-01" db="EMBL/GenBank/DDBJ databases">
        <title>Draft genome sequence of Methylobacterium oxalidis strain NBRC 107715.</title>
        <authorList>
            <person name="Sun Q."/>
            <person name="Mori K."/>
        </authorList>
    </citation>
    <scope>NUCLEOTIDE SEQUENCE</scope>
    <source>
        <strain evidence="3">NBRC 107715</strain>
    </source>
</reference>
<dbReference type="Proteomes" id="UP001156856">
    <property type="component" value="Unassembled WGS sequence"/>
</dbReference>
<gene>
    <name evidence="3" type="ORF">GCM10007888_02510</name>
    <name evidence="2" type="ORF">MOX02_06990</name>
</gene>
<evidence type="ECO:0000313" key="3">
    <source>
        <dbReference type="EMBL" id="GLS61870.1"/>
    </source>
</evidence>
<evidence type="ECO:0000256" key="1">
    <source>
        <dbReference type="SAM" id="MobiDB-lite"/>
    </source>
</evidence>
<name>A0A512IY72_9HYPH</name>
<dbReference type="RefSeq" id="WP_373866712.1">
    <property type="nucleotide sequence ID" value="NZ_BJZU01000006.1"/>
</dbReference>
<comment type="caution">
    <text evidence="2">The sequence shown here is derived from an EMBL/GenBank/DDBJ whole genome shotgun (WGS) entry which is preliminary data.</text>
</comment>
<accession>A0A512IY72</accession>
<protein>
    <submittedName>
        <fullName evidence="2">Uncharacterized protein</fullName>
    </submittedName>
</protein>
<reference evidence="3" key="1">
    <citation type="journal article" date="2014" name="Int. J. Syst. Evol. Microbiol.">
        <title>Complete genome of a new Firmicutes species belonging to the dominant human colonic microbiota ('Ruminococcus bicirculans') reveals two chromosomes and a selective capacity to utilize plant glucans.</title>
        <authorList>
            <consortium name="NISC Comparative Sequencing Program"/>
            <person name="Wegmann U."/>
            <person name="Louis P."/>
            <person name="Goesmann A."/>
            <person name="Henrissat B."/>
            <person name="Duncan S.H."/>
            <person name="Flint H.J."/>
        </authorList>
    </citation>
    <scope>NUCLEOTIDE SEQUENCE</scope>
    <source>
        <strain evidence="3">NBRC 107715</strain>
    </source>
</reference>
<reference evidence="5" key="2">
    <citation type="journal article" date="2019" name="Int. J. Syst. Evol. Microbiol.">
        <title>The Global Catalogue of Microorganisms (GCM) 10K type strain sequencing project: providing services to taxonomists for standard genome sequencing and annotation.</title>
        <authorList>
            <consortium name="The Broad Institute Genomics Platform"/>
            <consortium name="The Broad Institute Genome Sequencing Center for Infectious Disease"/>
            <person name="Wu L."/>
            <person name="Ma J."/>
        </authorList>
    </citation>
    <scope>NUCLEOTIDE SEQUENCE [LARGE SCALE GENOMIC DNA]</scope>
    <source>
        <strain evidence="5">NBRC 107715</strain>
    </source>
</reference>
<dbReference type="AlphaFoldDB" id="A0A512IY72"/>
<feature type="region of interest" description="Disordered" evidence="1">
    <location>
        <begin position="67"/>
        <end position="88"/>
    </location>
</feature>
<sequence length="88" mass="9476">MDDVRGAAMKVLPDIAREAIPGDGDRRFFTVVARRGGKGGRHRHALLRRNLAQGAPEACRAGRLGQRLTAPTIGPSGRLRSDRFSEGA</sequence>
<evidence type="ECO:0000313" key="5">
    <source>
        <dbReference type="Proteomes" id="UP001156856"/>
    </source>
</evidence>
<evidence type="ECO:0000313" key="2">
    <source>
        <dbReference type="EMBL" id="GEP02661.1"/>
    </source>
</evidence>
<proteinExistence type="predicted"/>
<dbReference type="EMBL" id="BSPK01000004">
    <property type="protein sequence ID" value="GLS61870.1"/>
    <property type="molecule type" value="Genomic_DNA"/>
</dbReference>
<dbReference type="Proteomes" id="UP000321960">
    <property type="component" value="Unassembled WGS sequence"/>
</dbReference>
<evidence type="ECO:0000313" key="4">
    <source>
        <dbReference type="Proteomes" id="UP000321960"/>
    </source>
</evidence>